<evidence type="ECO:0000313" key="1">
    <source>
        <dbReference type="EMBL" id="UGO46301.1"/>
    </source>
</evidence>
<evidence type="ECO:0000313" key="2">
    <source>
        <dbReference type="Proteomes" id="UP000827751"/>
    </source>
</evidence>
<accession>A0AAE8YP23</accession>
<dbReference type="Proteomes" id="UP000827751">
    <property type="component" value="Segment"/>
</dbReference>
<organism evidence="1 2">
    <name type="scientific">Bacillus phage vB_BanS_Chewbecca</name>
    <dbReference type="NCBI Taxonomy" id="2894786"/>
    <lineage>
        <taxon>Viruses</taxon>
        <taxon>Duplodnaviria</taxon>
        <taxon>Heunggongvirae</taxon>
        <taxon>Uroviricota</taxon>
        <taxon>Caudoviricetes</taxon>
        <taxon>Joanripponvirinae</taxon>
        <taxon>Tsamsavirus</taxon>
        <taxon>Tsamsavirus chewbecca</taxon>
    </lineage>
</organism>
<dbReference type="EMBL" id="OK499972">
    <property type="protein sequence ID" value="UGO46301.1"/>
    <property type="molecule type" value="Genomic_DNA"/>
</dbReference>
<gene>
    <name evidence="1" type="ORF">CHEWBECCA_238</name>
</gene>
<keyword evidence="2" id="KW-1185">Reference proteome</keyword>
<reference evidence="1 2" key="1">
    <citation type="submission" date="2021-10" db="EMBL/GenBank/DDBJ databases">
        <authorList>
            <person name="Lavering E.D."/>
            <person name="James R."/>
            <person name="Fairhom J.D."/>
            <person name="Ogilvie B.H."/>
            <person name="Thurgood T.L."/>
            <person name="Robison R.A."/>
            <person name="Grose J.H."/>
        </authorList>
    </citation>
    <scope>NUCLEOTIDE SEQUENCE [LARGE SCALE GENOMIC DNA]</scope>
</reference>
<name>A0AAE8YP23_9CAUD</name>
<protein>
    <submittedName>
        <fullName evidence="1">Uncharacterized protein</fullName>
    </submittedName>
</protein>
<proteinExistence type="predicted"/>
<sequence>MRDEEILIYKVKVKDDDVKIVNLKKYPPRCKWLRKNFEKDFKKQ</sequence>